<evidence type="ECO:0000259" key="5">
    <source>
        <dbReference type="PROSITE" id="PS50853"/>
    </source>
</evidence>
<dbReference type="Pfam" id="PF13424">
    <property type="entry name" value="TPR_12"/>
    <property type="match status" value="1"/>
</dbReference>
<reference evidence="6 7" key="1">
    <citation type="submission" date="2023-07" db="EMBL/GenBank/DDBJ databases">
        <title>Sequencing the genomes of 1000 actinobacteria strains.</title>
        <authorList>
            <person name="Klenk H.-P."/>
        </authorList>
    </citation>
    <scope>NUCLEOTIDE SEQUENCE [LARGE SCALE GENOMIC DNA]</scope>
    <source>
        <strain evidence="6 7">DSM 44709</strain>
    </source>
</reference>
<feature type="transmembrane region" description="Helical" evidence="4">
    <location>
        <begin position="316"/>
        <end position="339"/>
    </location>
</feature>
<evidence type="ECO:0000313" key="6">
    <source>
        <dbReference type="EMBL" id="MDQ0365476.1"/>
    </source>
</evidence>
<dbReference type="GO" id="GO:0000272">
    <property type="term" value="P:polysaccharide catabolic process"/>
    <property type="evidence" value="ECO:0007669"/>
    <property type="project" value="UniProtKB-KW"/>
</dbReference>
<dbReference type="CDD" id="cd00063">
    <property type="entry name" value="FN3"/>
    <property type="match status" value="1"/>
</dbReference>
<evidence type="ECO:0000256" key="4">
    <source>
        <dbReference type="SAM" id="Phobius"/>
    </source>
</evidence>
<dbReference type="InterPro" id="IPR011990">
    <property type="entry name" value="TPR-like_helical_dom_sf"/>
</dbReference>
<accession>A0AAE4AX72</accession>
<feature type="region of interest" description="Disordered" evidence="3">
    <location>
        <begin position="143"/>
        <end position="165"/>
    </location>
</feature>
<keyword evidence="2" id="KW-0624">Polysaccharide degradation</keyword>
<dbReference type="SUPFAM" id="SSF49265">
    <property type="entry name" value="Fibronectin type III"/>
    <property type="match status" value="1"/>
</dbReference>
<evidence type="ECO:0000256" key="3">
    <source>
        <dbReference type="SAM" id="MobiDB-lite"/>
    </source>
</evidence>
<sequence length="463" mass="48194">MPHAPLTAAVHRARAAQAGGDLVNGRAMLEDVLEDARRALGKSHDEVLDAVLVLGELHTQADDPAAARRALESAYADGQLRLGDEDVRMLALSAAIGAAAEELGNRHEAKRAYLRVARLGPGTLGPDHPMIARARAYLGDAAPPLPRTDPAVRPEPPTTMLSAPPVEPPTTMLGATPVIQPAPPVEPPTTMLGATPVVPPAPPMEPPTTPLYRAQPPVTPPPVTPPPVTPLPEPPTMPMHQSSAPPYQQSQQSSAPPYQRSGPPHQSSAPPYQQSGPPYQQGYPQQYPGPSYQQQGYAVPPQQVDPGAHPRRNRGLTISVAVAAIAAVIAAVVSVTVLISTRGDDDTAGPTPERTTTAPNGPQVAGAPPADVALTDDGEAIALTWTDPTDGTVSFIVAGGRAGEELKPMANLPPGRVRYEVNGLNPDLDYCFTVVAVYGTDAAQVAASEQRCTARNTPGGPTG</sequence>
<dbReference type="InterPro" id="IPR036116">
    <property type="entry name" value="FN3_sf"/>
</dbReference>
<dbReference type="SMART" id="SM00060">
    <property type="entry name" value="FN3"/>
    <property type="match status" value="1"/>
</dbReference>
<feature type="compositionally biased region" description="Pro residues" evidence="3">
    <location>
        <begin position="197"/>
        <end position="209"/>
    </location>
</feature>
<feature type="domain" description="Fibronectin type-III" evidence="5">
    <location>
        <begin position="368"/>
        <end position="460"/>
    </location>
</feature>
<keyword evidence="2" id="KW-0119">Carbohydrate metabolism</keyword>
<gene>
    <name evidence="6" type="ORF">J2S42_002145</name>
</gene>
<dbReference type="Gene3D" id="1.25.40.10">
    <property type="entry name" value="Tetratricopeptide repeat domain"/>
    <property type="match status" value="1"/>
</dbReference>
<dbReference type="GO" id="GO:0016798">
    <property type="term" value="F:hydrolase activity, acting on glycosyl bonds"/>
    <property type="evidence" value="ECO:0007669"/>
    <property type="project" value="UniProtKB-KW"/>
</dbReference>
<dbReference type="InterPro" id="IPR003961">
    <property type="entry name" value="FN3_dom"/>
</dbReference>
<feature type="compositionally biased region" description="Low complexity" evidence="3">
    <location>
        <begin position="266"/>
        <end position="298"/>
    </location>
</feature>
<dbReference type="AlphaFoldDB" id="A0AAE4AX72"/>
<dbReference type="Proteomes" id="UP001240236">
    <property type="component" value="Unassembled WGS sequence"/>
</dbReference>
<feature type="compositionally biased region" description="Pro residues" evidence="3">
    <location>
        <begin position="217"/>
        <end position="237"/>
    </location>
</feature>
<dbReference type="InterPro" id="IPR013783">
    <property type="entry name" value="Ig-like_fold"/>
</dbReference>
<evidence type="ECO:0000313" key="7">
    <source>
        <dbReference type="Proteomes" id="UP001240236"/>
    </source>
</evidence>
<feature type="region of interest" description="Disordered" evidence="3">
    <location>
        <begin position="342"/>
        <end position="367"/>
    </location>
</feature>
<name>A0AAE4AX72_9ACTN</name>
<keyword evidence="7" id="KW-1185">Reference proteome</keyword>
<feature type="compositionally biased region" description="Pro residues" evidence="3">
    <location>
        <begin position="143"/>
        <end position="157"/>
    </location>
</feature>
<feature type="compositionally biased region" description="Low complexity" evidence="3">
    <location>
        <begin position="241"/>
        <end position="259"/>
    </location>
</feature>
<dbReference type="EMBL" id="JAUSUZ010000001">
    <property type="protein sequence ID" value="MDQ0365476.1"/>
    <property type="molecule type" value="Genomic_DNA"/>
</dbReference>
<keyword evidence="4" id="KW-0472">Membrane</keyword>
<protein>
    <recommendedName>
        <fullName evidence="5">Fibronectin type-III domain-containing protein</fullName>
    </recommendedName>
</protein>
<dbReference type="PROSITE" id="PS50853">
    <property type="entry name" value="FN3"/>
    <property type="match status" value="1"/>
</dbReference>
<evidence type="ECO:0000256" key="2">
    <source>
        <dbReference type="ARBA" id="ARBA00023326"/>
    </source>
</evidence>
<proteinExistence type="predicted"/>
<comment type="caution">
    <text evidence="6">The sequence shown here is derived from an EMBL/GenBank/DDBJ whole genome shotgun (WGS) entry which is preliminary data.</text>
</comment>
<organism evidence="6 7">
    <name type="scientific">Catenuloplanes indicus</name>
    <dbReference type="NCBI Taxonomy" id="137267"/>
    <lineage>
        <taxon>Bacteria</taxon>
        <taxon>Bacillati</taxon>
        <taxon>Actinomycetota</taxon>
        <taxon>Actinomycetes</taxon>
        <taxon>Micromonosporales</taxon>
        <taxon>Micromonosporaceae</taxon>
        <taxon>Catenuloplanes</taxon>
    </lineage>
</organism>
<evidence type="ECO:0000256" key="1">
    <source>
        <dbReference type="ARBA" id="ARBA00023295"/>
    </source>
</evidence>
<keyword evidence="4" id="KW-1133">Transmembrane helix</keyword>
<dbReference type="RefSeq" id="WP_307238076.1">
    <property type="nucleotide sequence ID" value="NZ_JAUSUZ010000001.1"/>
</dbReference>
<keyword evidence="1" id="KW-0378">Hydrolase</keyword>
<feature type="region of interest" description="Disordered" evidence="3">
    <location>
        <begin position="184"/>
        <end position="311"/>
    </location>
</feature>
<dbReference type="SUPFAM" id="SSF48452">
    <property type="entry name" value="TPR-like"/>
    <property type="match status" value="1"/>
</dbReference>
<keyword evidence="1" id="KW-0326">Glycosidase</keyword>
<dbReference type="Gene3D" id="2.60.40.10">
    <property type="entry name" value="Immunoglobulins"/>
    <property type="match status" value="1"/>
</dbReference>
<keyword evidence="4" id="KW-0812">Transmembrane</keyword>